<dbReference type="OrthoDB" id="1098257at2"/>
<dbReference type="RefSeq" id="WP_008156801.1">
    <property type="nucleotide sequence ID" value="NZ_JH976466.1"/>
</dbReference>
<feature type="chain" id="PRO_5003886862" description="DUF6383 domain-containing protein" evidence="1">
    <location>
        <begin position="23"/>
        <end position="1086"/>
    </location>
</feature>
<feature type="signal peptide" evidence="1">
    <location>
        <begin position="1"/>
        <end position="22"/>
    </location>
</feature>
<dbReference type="Proteomes" id="UP000001218">
    <property type="component" value="Unassembled WGS sequence"/>
</dbReference>
<organism evidence="3 4">
    <name type="scientific">Parabacteroides johnsonii CL02T12C29</name>
    <dbReference type="NCBI Taxonomy" id="999419"/>
    <lineage>
        <taxon>Bacteria</taxon>
        <taxon>Pseudomonadati</taxon>
        <taxon>Bacteroidota</taxon>
        <taxon>Bacteroidia</taxon>
        <taxon>Bacteroidales</taxon>
        <taxon>Tannerellaceae</taxon>
        <taxon>Parabacteroides</taxon>
    </lineage>
</organism>
<dbReference type="Pfam" id="PF19910">
    <property type="entry name" value="DUF6383"/>
    <property type="match status" value="1"/>
</dbReference>
<dbReference type="InterPro" id="IPR045963">
    <property type="entry name" value="DUF6383"/>
</dbReference>
<comment type="caution">
    <text evidence="3">The sequence shown here is derived from an EMBL/GenBank/DDBJ whole genome shotgun (WGS) entry which is preliminary data.</text>
</comment>
<protein>
    <recommendedName>
        <fullName evidence="2">DUF6383 domain-containing protein</fullName>
    </recommendedName>
</protein>
<accession>K5Y8Q3</accession>
<dbReference type="HOGENOM" id="CLU_282110_0_0_10"/>
<dbReference type="EMBL" id="AGZP01000018">
    <property type="protein sequence ID" value="EKN09642.1"/>
    <property type="molecule type" value="Genomic_DNA"/>
</dbReference>
<dbReference type="AlphaFoldDB" id="K5Y8Q3"/>
<sequence length="1086" mass="119409">MNKKFSTLLAGVALFGAMSANAAVNPAIVLTEGANSGLYQLKNKSNNFLSMDANGKLTVTQSGDLDSENLANTLWCVTVTEEGFGKEPIYDFLNKATGQYLTVTLDGLEGVTAANLFGTTQGNVIAGGEIEGWAFSKVYASGVEEERPLYSYFTKDSVVAIHTANNQVGLKKMLATDVEGQVASNDLVHFTLTEANPIVLSATAINTIFGMQDADKGVKLKFKEDKNKTSLVNYFSEYKFWAEDSGDANFVRVLTSENDKLAKDSVYVYVDTAYANVNGEKFLAFNTQQLNHAVLSKNTTGHRTVADSLGAALNDQSKFMFTYWPSKDSLVIQVKQATYDNDGDGIFSDETNKSTITTNTDGKNYVTVQDLVEADEIRIMTINDKKETEISFGFAGCDSKGTGKVSVDNGLYFIRNAKGQYLTSPIHKNGTEYEWVTVKEEEQLPAHMPAFQWVVFKTQSNDKLAETSPVSINNREYADDETIQLYANEGAKYVYINSALTLNGVAIATDSLTFEAVDKDEYPEAYGDSLLGYKNIKDAEYLLGEYTFKYLHPYATGENSKYLAKNEGDSLLNVLNGKDAFRLIEGEIGSYGVTKAIAKKAGVKVLYRAEYAIALGNTYMWRADEQKYAMSEYSNANRKFFFKENNHYEGEDYYAIVEAVYNSAENNKIGSYKAGVTDDILDATLKIQPLKETRTSAFAINLDNTPLYRRFNTALENAVKGQEDSVKVLKFKEYYRDEYLMDENNEKFQNEEVDYLGIWTADKATGLSFYVDSAVINKTTRGYIKPQYFVYVNREVQPGVDAIPCPLEHNHGVDADGNELDAYHCSHATPGKAGYIRAKYLVSFADSLNAENADKLYQFGKYTRVGFVDAMHIGDSLIFLTNGFENQKLADLDTAKIIANYKATNNTDKIIDLAALTDKHHNYTWSFRFIAPEKVAAATEAVDESLDVAFLIESNKAAGDADIAPKFGQWLKSQNGCLVLSNDTEFEKAKLGGSEDNALVFNIANGSEDDLATDNEEIATSEVTVIAQQGAVRVANAAGKKVVVTNILGQTVANTVITSSDATIAAPQGVVVVAVEGEEAVKAIVK</sequence>
<feature type="domain" description="DUF6383" evidence="2">
    <location>
        <begin position="1012"/>
        <end position="1085"/>
    </location>
</feature>
<dbReference type="eggNOG" id="ENOG5033S7W">
    <property type="taxonomic scope" value="Bacteria"/>
</dbReference>
<gene>
    <name evidence="3" type="ORF">HMPREF1077_02127</name>
</gene>
<dbReference type="PATRIC" id="fig|999419.3.peg.2185"/>
<evidence type="ECO:0000313" key="3">
    <source>
        <dbReference type="EMBL" id="EKN09642.1"/>
    </source>
</evidence>
<evidence type="ECO:0000313" key="4">
    <source>
        <dbReference type="Proteomes" id="UP000001218"/>
    </source>
</evidence>
<keyword evidence="1" id="KW-0732">Signal</keyword>
<proteinExistence type="predicted"/>
<reference evidence="3 4" key="1">
    <citation type="submission" date="2012-02" db="EMBL/GenBank/DDBJ databases">
        <title>The Genome Sequence of Parabacteroides johnsonii CL02T12C29.</title>
        <authorList>
            <consortium name="The Broad Institute Genome Sequencing Platform"/>
            <person name="Earl A."/>
            <person name="Ward D."/>
            <person name="Feldgarden M."/>
            <person name="Gevers D."/>
            <person name="Zitomersky N.L."/>
            <person name="Coyne M.J."/>
            <person name="Comstock L.E."/>
            <person name="Young S.K."/>
            <person name="Zeng Q."/>
            <person name="Gargeya S."/>
            <person name="Fitzgerald M."/>
            <person name="Haas B."/>
            <person name="Abouelleil A."/>
            <person name="Alvarado L."/>
            <person name="Arachchi H.M."/>
            <person name="Berlin A."/>
            <person name="Chapman S.B."/>
            <person name="Gearin G."/>
            <person name="Goldberg J."/>
            <person name="Griggs A."/>
            <person name="Gujja S."/>
            <person name="Hansen M."/>
            <person name="Heiman D."/>
            <person name="Howarth C."/>
            <person name="Larimer J."/>
            <person name="Lui A."/>
            <person name="MacDonald P.J.P."/>
            <person name="McCowen C."/>
            <person name="Montmayeur A."/>
            <person name="Murphy C."/>
            <person name="Neiman D."/>
            <person name="Pearson M."/>
            <person name="Priest M."/>
            <person name="Roberts A."/>
            <person name="Saif S."/>
            <person name="Shea T."/>
            <person name="Sisk P."/>
            <person name="Stolte C."/>
            <person name="Sykes S."/>
            <person name="Wortman J."/>
            <person name="Nusbaum C."/>
            <person name="Birren B."/>
        </authorList>
    </citation>
    <scope>NUCLEOTIDE SEQUENCE [LARGE SCALE GENOMIC DNA]</scope>
    <source>
        <strain evidence="3 4">CL02T12C29</strain>
    </source>
</reference>
<name>K5Y8Q3_9BACT</name>
<evidence type="ECO:0000259" key="2">
    <source>
        <dbReference type="Pfam" id="PF19910"/>
    </source>
</evidence>
<evidence type="ECO:0000256" key="1">
    <source>
        <dbReference type="SAM" id="SignalP"/>
    </source>
</evidence>